<feature type="region of interest" description="Disordered" evidence="1">
    <location>
        <begin position="1"/>
        <end position="45"/>
    </location>
</feature>
<dbReference type="VEuPathDB" id="CryptoDB:Vbra_10379"/>
<feature type="compositionally biased region" description="Basic and acidic residues" evidence="1">
    <location>
        <begin position="108"/>
        <end position="118"/>
    </location>
</feature>
<dbReference type="EMBL" id="CDMY01000821">
    <property type="protein sequence ID" value="CEM34439.1"/>
    <property type="molecule type" value="Genomic_DNA"/>
</dbReference>
<sequence length="233" mass="25731">MEEASLLAIHDKAKKDKAKRGKRGGLGNVAGNATQQHHKVPSRHTPLHLSFVKSSKKHESLHPTKVEIIGHEDEHEHKEEEEDANAQAEQHKEEEEEPPMTARAKWKRQSDGEQKWTVDAKKAKKMECLTVHTSMSAVKLSAVLDSHVPSDESLVATIVTAHGPAKRADIVTQSSQGDYVSVRNCTVHHLSGSWSSGVLYAALEDDSGCAHVGLAKRKTLRVKDGFQMTLVRH</sequence>
<dbReference type="AlphaFoldDB" id="A0A0G4GUC4"/>
<dbReference type="Proteomes" id="UP000041254">
    <property type="component" value="Unassembled WGS sequence"/>
</dbReference>
<feature type="region of interest" description="Disordered" evidence="1">
    <location>
        <begin position="72"/>
        <end position="118"/>
    </location>
</feature>
<reference evidence="2 3" key="1">
    <citation type="submission" date="2014-11" db="EMBL/GenBank/DDBJ databases">
        <authorList>
            <person name="Zhu J."/>
            <person name="Qi W."/>
            <person name="Song R."/>
        </authorList>
    </citation>
    <scope>NUCLEOTIDE SEQUENCE [LARGE SCALE GENOMIC DNA]</scope>
</reference>
<dbReference type="InParanoid" id="A0A0G4GUC4"/>
<organism evidence="2 3">
    <name type="scientific">Vitrella brassicaformis (strain CCMP3155)</name>
    <dbReference type="NCBI Taxonomy" id="1169540"/>
    <lineage>
        <taxon>Eukaryota</taxon>
        <taxon>Sar</taxon>
        <taxon>Alveolata</taxon>
        <taxon>Colpodellida</taxon>
        <taxon>Vitrellaceae</taxon>
        <taxon>Vitrella</taxon>
    </lineage>
</organism>
<protein>
    <submittedName>
        <fullName evidence="2">Uncharacterized protein</fullName>
    </submittedName>
</protein>
<keyword evidence="3" id="KW-1185">Reference proteome</keyword>
<evidence type="ECO:0000313" key="2">
    <source>
        <dbReference type="EMBL" id="CEM34439.1"/>
    </source>
</evidence>
<feature type="compositionally biased region" description="Basic residues" evidence="1">
    <location>
        <begin position="36"/>
        <end position="45"/>
    </location>
</feature>
<evidence type="ECO:0000256" key="1">
    <source>
        <dbReference type="SAM" id="MobiDB-lite"/>
    </source>
</evidence>
<name>A0A0G4GUC4_VITBC</name>
<proteinExistence type="predicted"/>
<gene>
    <name evidence="2" type="ORF">Vbra_10379</name>
</gene>
<accession>A0A0G4GUC4</accession>
<evidence type="ECO:0000313" key="3">
    <source>
        <dbReference type="Proteomes" id="UP000041254"/>
    </source>
</evidence>